<evidence type="ECO:0000313" key="2">
    <source>
        <dbReference type="Proteomes" id="UP000236291"/>
    </source>
</evidence>
<dbReference type="Gene3D" id="3.40.50.200">
    <property type="entry name" value="Peptidase S8/S53 domain"/>
    <property type="match status" value="1"/>
</dbReference>
<name>A0A2K3KWA8_TRIPR</name>
<dbReference type="GO" id="GO:0004252">
    <property type="term" value="F:serine-type endopeptidase activity"/>
    <property type="evidence" value="ECO:0007669"/>
    <property type="project" value="InterPro"/>
</dbReference>
<accession>A0A2K3KWA8</accession>
<keyword evidence="1" id="KW-0378">Hydrolase</keyword>
<reference evidence="1 2" key="1">
    <citation type="journal article" date="2014" name="Am. J. Bot.">
        <title>Genome assembly and annotation for red clover (Trifolium pratense; Fabaceae).</title>
        <authorList>
            <person name="Istvanek J."/>
            <person name="Jaros M."/>
            <person name="Krenek A."/>
            <person name="Repkova J."/>
        </authorList>
    </citation>
    <scope>NUCLEOTIDE SEQUENCE [LARGE SCALE GENOMIC DNA]</scope>
    <source>
        <strain evidence="2">cv. Tatra</strain>
        <tissue evidence="1">Young leaves</tissue>
    </source>
</reference>
<reference evidence="1 2" key="2">
    <citation type="journal article" date="2017" name="Front. Plant Sci.">
        <title>Gene Classification and Mining of Molecular Markers Useful in Red Clover (Trifolium pratense) Breeding.</title>
        <authorList>
            <person name="Istvanek J."/>
            <person name="Dluhosova J."/>
            <person name="Dluhos P."/>
            <person name="Patkova L."/>
            <person name="Nedelnik J."/>
            <person name="Repkova J."/>
        </authorList>
    </citation>
    <scope>NUCLEOTIDE SEQUENCE [LARGE SCALE GENOMIC DNA]</scope>
    <source>
        <strain evidence="2">cv. Tatra</strain>
        <tissue evidence="1">Young leaves</tissue>
    </source>
</reference>
<dbReference type="STRING" id="57577.A0A2K3KWA8"/>
<sequence>IYRNTASIAAGNHGIPVVVAGYHFGNASGMAPRSHIAVYKALYKGFGGFAADVVAAFDQGMHSLESKSYCNR</sequence>
<dbReference type="GO" id="GO:0006508">
    <property type="term" value="P:proteolysis"/>
    <property type="evidence" value="ECO:0007669"/>
    <property type="project" value="UniProtKB-KW"/>
</dbReference>
<dbReference type="SUPFAM" id="SSF52743">
    <property type="entry name" value="Subtilisin-like"/>
    <property type="match status" value="1"/>
</dbReference>
<comment type="caution">
    <text evidence="1">The sequence shown here is derived from an EMBL/GenBank/DDBJ whole genome shotgun (WGS) entry which is preliminary data.</text>
</comment>
<organism evidence="1 2">
    <name type="scientific">Trifolium pratense</name>
    <name type="common">Red clover</name>
    <dbReference type="NCBI Taxonomy" id="57577"/>
    <lineage>
        <taxon>Eukaryota</taxon>
        <taxon>Viridiplantae</taxon>
        <taxon>Streptophyta</taxon>
        <taxon>Embryophyta</taxon>
        <taxon>Tracheophyta</taxon>
        <taxon>Spermatophyta</taxon>
        <taxon>Magnoliopsida</taxon>
        <taxon>eudicotyledons</taxon>
        <taxon>Gunneridae</taxon>
        <taxon>Pentapetalae</taxon>
        <taxon>rosids</taxon>
        <taxon>fabids</taxon>
        <taxon>Fabales</taxon>
        <taxon>Fabaceae</taxon>
        <taxon>Papilionoideae</taxon>
        <taxon>50 kb inversion clade</taxon>
        <taxon>NPAAA clade</taxon>
        <taxon>Hologalegina</taxon>
        <taxon>IRL clade</taxon>
        <taxon>Trifolieae</taxon>
        <taxon>Trifolium</taxon>
    </lineage>
</organism>
<dbReference type="EMBL" id="ASHM01114581">
    <property type="protein sequence ID" value="PNX70581.1"/>
    <property type="molecule type" value="Genomic_DNA"/>
</dbReference>
<evidence type="ECO:0000313" key="1">
    <source>
        <dbReference type="EMBL" id="PNX70581.1"/>
    </source>
</evidence>
<protein>
    <submittedName>
        <fullName evidence="1">Subtilisin-like protease-like protein</fullName>
    </submittedName>
</protein>
<dbReference type="AlphaFoldDB" id="A0A2K3KWA8"/>
<keyword evidence="1" id="KW-0645">Protease</keyword>
<gene>
    <name evidence="1" type="ORF">L195_g057536</name>
</gene>
<dbReference type="Proteomes" id="UP000236291">
    <property type="component" value="Unassembled WGS sequence"/>
</dbReference>
<dbReference type="InterPro" id="IPR036852">
    <property type="entry name" value="Peptidase_S8/S53_dom_sf"/>
</dbReference>
<feature type="non-terminal residue" evidence="1">
    <location>
        <position position="1"/>
    </location>
</feature>
<proteinExistence type="predicted"/>